<evidence type="ECO:0000259" key="5">
    <source>
        <dbReference type="PROSITE" id="PS50931"/>
    </source>
</evidence>
<keyword evidence="3" id="KW-0238">DNA-binding</keyword>
<dbReference type="PROSITE" id="PS50931">
    <property type="entry name" value="HTH_LYSR"/>
    <property type="match status" value="1"/>
</dbReference>
<feature type="domain" description="HTH lysR-type" evidence="5">
    <location>
        <begin position="8"/>
        <end position="65"/>
    </location>
</feature>
<protein>
    <submittedName>
        <fullName evidence="6">LysR family pca operon transcriptional activator</fullName>
    </submittedName>
</protein>
<evidence type="ECO:0000256" key="4">
    <source>
        <dbReference type="ARBA" id="ARBA00023163"/>
    </source>
</evidence>
<gene>
    <name evidence="6" type="ORF">EV675_0056</name>
</gene>
<dbReference type="InterPro" id="IPR000847">
    <property type="entry name" value="LysR_HTH_N"/>
</dbReference>
<sequence length="307" mass="33227">MSDLIRRLTLRHLRLLVMLGELGSVTRTAQLLHITQPAVSKAIRDLRDILHDPLFEPTPDGLAWTPAGKAALQRAGAILRNVEDLERDTARRGRAGDTPLGLGLTRIAEAVVATALPHALAERGVRVSLRHGTREQMHSELAAKSIHVAFGRCDAGFRLPDFEYHPLYAESYAIVCGRHHPLAGRTASLEELAGQTWVLPPPGTFAHHLVEQAFLAENLTPPAPGIVSTLGPGDVRLVETQPLLALAPRSEARRLEEAGTVSCVEGLTLPPQQIGAILLRAGERHPACELAIRMLRAGPGEAWTRPA</sequence>
<keyword evidence="2" id="KW-0805">Transcription regulation</keyword>
<proteinExistence type="inferred from homology"/>
<dbReference type="Gene3D" id="3.40.190.290">
    <property type="match status" value="1"/>
</dbReference>
<name>A0A4Q7NGJ3_9BURK</name>
<evidence type="ECO:0000313" key="6">
    <source>
        <dbReference type="EMBL" id="RZS84054.1"/>
    </source>
</evidence>
<dbReference type="Pfam" id="PF03466">
    <property type="entry name" value="LysR_substrate"/>
    <property type="match status" value="1"/>
</dbReference>
<dbReference type="AlphaFoldDB" id="A0A4Q7NGJ3"/>
<dbReference type="Proteomes" id="UP000292445">
    <property type="component" value="Unassembled WGS sequence"/>
</dbReference>
<comment type="similarity">
    <text evidence="1">Belongs to the LysR transcriptional regulatory family.</text>
</comment>
<organism evidence="6 7">
    <name type="scientific">Pigmentiphaga kullae</name>
    <dbReference type="NCBI Taxonomy" id="151784"/>
    <lineage>
        <taxon>Bacteria</taxon>
        <taxon>Pseudomonadati</taxon>
        <taxon>Pseudomonadota</taxon>
        <taxon>Betaproteobacteria</taxon>
        <taxon>Burkholderiales</taxon>
        <taxon>Alcaligenaceae</taxon>
        <taxon>Pigmentiphaga</taxon>
    </lineage>
</organism>
<keyword evidence="7" id="KW-1185">Reference proteome</keyword>
<dbReference type="InterPro" id="IPR036390">
    <property type="entry name" value="WH_DNA-bd_sf"/>
</dbReference>
<dbReference type="RefSeq" id="WP_165404345.1">
    <property type="nucleotide sequence ID" value="NZ_SGXC01000001.1"/>
</dbReference>
<dbReference type="PANTHER" id="PTHR30346">
    <property type="entry name" value="TRANSCRIPTIONAL DUAL REGULATOR HCAR-RELATED"/>
    <property type="match status" value="1"/>
</dbReference>
<dbReference type="Pfam" id="PF00126">
    <property type="entry name" value="HTH_1"/>
    <property type="match status" value="1"/>
</dbReference>
<dbReference type="GO" id="GO:0032993">
    <property type="term" value="C:protein-DNA complex"/>
    <property type="evidence" value="ECO:0007669"/>
    <property type="project" value="TreeGrafter"/>
</dbReference>
<keyword evidence="4" id="KW-0804">Transcription</keyword>
<dbReference type="SUPFAM" id="SSF46785">
    <property type="entry name" value="Winged helix' DNA-binding domain"/>
    <property type="match status" value="1"/>
</dbReference>
<comment type="caution">
    <text evidence="6">The sequence shown here is derived from an EMBL/GenBank/DDBJ whole genome shotgun (WGS) entry which is preliminary data.</text>
</comment>
<dbReference type="Gene3D" id="1.10.10.10">
    <property type="entry name" value="Winged helix-like DNA-binding domain superfamily/Winged helix DNA-binding domain"/>
    <property type="match status" value="1"/>
</dbReference>
<evidence type="ECO:0000256" key="2">
    <source>
        <dbReference type="ARBA" id="ARBA00023015"/>
    </source>
</evidence>
<dbReference type="InterPro" id="IPR036388">
    <property type="entry name" value="WH-like_DNA-bd_sf"/>
</dbReference>
<evidence type="ECO:0000256" key="1">
    <source>
        <dbReference type="ARBA" id="ARBA00009437"/>
    </source>
</evidence>
<reference evidence="6 7" key="1">
    <citation type="submission" date="2019-02" db="EMBL/GenBank/DDBJ databases">
        <title>Genomic Encyclopedia of Type Strains, Phase IV (KMG-IV): sequencing the most valuable type-strain genomes for metagenomic binning, comparative biology and taxonomic classification.</title>
        <authorList>
            <person name="Goeker M."/>
        </authorList>
    </citation>
    <scope>NUCLEOTIDE SEQUENCE [LARGE SCALE GENOMIC DNA]</scope>
    <source>
        <strain evidence="6 7">K24</strain>
    </source>
</reference>
<dbReference type="EMBL" id="SGXC01000001">
    <property type="protein sequence ID" value="RZS84054.1"/>
    <property type="molecule type" value="Genomic_DNA"/>
</dbReference>
<dbReference type="GO" id="GO:0003700">
    <property type="term" value="F:DNA-binding transcription factor activity"/>
    <property type="evidence" value="ECO:0007669"/>
    <property type="project" value="InterPro"/>
</dbReference>
<dbReference type="PRINTS" id="PR00039">
    <property type="entry name" value="HTHLYSR"/>
</dbReference>
<evidence type="ECO:0000256" key="3">
    <source>
        <dbReference type="ARBA" id="ARBA00023125"/>
    </source>
</evidence>
<dbReference type="SUPFAM" id="SSF53850">
    <property type="entry name" value="Periplasmic binding protein-like II"/>
    <property type="match status" value="1"/>
</dbReference>
<dbReference type="InterPro" id="IPR005119">
    <property type="entry name" value="LysR_subst-bd"/>
</dbReference>
<evidence type="ECO:0000313" key="7">
    <source>
        <dbReference type="Proteomes" id="UP000292445"/>
    </source>
</evidence>
<accession>A0A4Q7NGJ3</accession>
<dbReference type="PANTHER" id="PTHR30346:SF9">
    <property type="entry name" value="LYSR FAMILY TRANSCRIPTIONAL REGULATOR"/>
    <property type="match status" value="1"/>
</dbReference>
<dbReference type="GO" id="GO:0003677">
    <property type="term" value="F:DNA binding"/>
    <property type="evidence" value="ECO:0007669"/>
    <property type="project" value="UniProtKB-KW"/>
</dbReference>